<dbReference type="SUPFAM" id="SSF82057">
    <property type="entry name" value="Prokaryotic SH3-related domain"/>
    <property type="match status" value="1"/>
</dbReference>
<dbReference type="RefSeq" id="WP_160972451.1">
    <property type="nucleotide sequence ID" value="NZ_WWEN01000002.1"/>
</dbReference>
<accession>A0A6L8LNR9</accession>
<proteinExistence type="predicted"/>
<evidence type="ECO:0000313" key="2">
    <source>
        <dbReference type="EMBL" id="MYM54779.1"/>
    </source>
</evidence>
<evidence type="ECO:0000259" key="1">
    <source>
        <dbReference type="Pfam" id="PF03831"/>
    </source>
</evidence>
<dbReference type="Pfam" id="PF03831">
    <property type="entry name" value="YjdM"/>
    <property type="match status" value="1"/>
</dbReference>
<dbReference type="AlphaFoldDB" id="A0A6L8LNR9"/>
<organism evidence="2 3">
    <name type="scientific">Thalassovita mangrovi</name>
    <dbReference type="NCBI Taxonomy" id="2692236"/>
    <lineage>
        <taxon>Bacteria</taxon>
        <taxon>Pseudomonadati</taxon>
        <taxon>Pseudomonadota</taxon>
        <taxon>Alphaproteobacteria</taxon>
        <taxon>Rhodobacterales</taxon>
        <taxon>Roseobacteraceae</taxon>
        <taxon>Thalassovita</taxon>
    </lineage>
</organism>
<keyword evidence="3" id="KW-1185">Reference proteome</keyword>
<dbReference type="Gene3D" id="2.30.30.40">
    <property type="entry name" value="SH3 Domains"/>
    <property type="match status" value="1"/>
</dbReference>
<sequence>MSEICAFCGAADATPFQVAPRDDTVLLCATCADGVQNGAEDAPHWKCLNDAIWSTEPAVQVLAWRMLHKIDAGWARDLLDIAYLEPEVMEWAEAGLSTEPEIIHRDSNGAVLSQGDSVVLIKDLPVKGAGFTAKRGTAVRNISLVPDNEGQIEGRVEGQRIVILTQFVKKS</sequence>
<dbReference type="EMBL" id="WWEN01000002">
    <property type="protein sequence ID" value="MYM54779.1"/>
    <property type="molecule type" value="Genomic_DNA"/>
</dbReference>
<protein>
    <submittedName>
        <fullName evidence="2">PhnA protein</fullName>
    </submittedName>
</protein>
<evidence type="ECO:0000313" key="3">
    <source>
        <dbReference type="Proteomes" id="UP000479043"/>
    </source>
</evidence>
<dbReference type="InterPro" id="IPR013988">
    <property type="entry name" value="YjdM_C"/>
</dbReference>
<name>A0A6L8LNR9_9RHOB</name>
<gene>
    <name evidence="2" type="ORF">GR167_05650</name>
</gene>
<feature type="domain" description="Protein YjdM C-terminal" evidence="1">
    <location>
        <begin position="104"/>
        <end position="170"/>
    </location>
</feature>
<dbReference type="Proteomes" id="UP000479043">
    <property type="component" value="Unassembled WGS sequence"/>
</dbReference>
<comment type="caution">
    <text evidence="2">The sequence shown here is derived from an EMBL/GenBank/DDBJ whole genome shotgun (WGS) entry which is preliminary data.</text>
</comment>
<reference evidence="2 3" key="1">
    <citation type="submission" date="2020-01" db="EMBL/GenBank/DDBJ databases">
        <authorList>
            <person name="Chen S."/>
        </authorList>
    </citation>
    <scope>NUCLEOTIDE SEQUENCE [LARGE SCALE GENOMIC DNA]</scope>
    <source>
        <strain evidence="2 3">GS-10</strain>
    </source>
</reference>